<protein>
    <submittedName>
        <fullName evidence="2">S-adenosyl-L-methionine-dependent methyltransferase</fullName>
    </submittedName>
</protein>
<dbReference type="AlphaFoldDB" id="A0A6A6PKI6"/>
<evidence type="ECO:0000313" key="2">
    <source>
        <dbReference type="EMBL" id="KAF2479787.1"/>
    </source>
</evidence>
<dbReference type="InterPro" id="IPR029063">
    <property type="entry name" value="SAM-dependent_MTases_sf"/>
</dbReference>
<dbReference type="OrthoDB" id="10027013at2759"/>
<gene>
    <name evidence="2" type="ORF">BDY17DRAFT_304651</name>
</gene>
<accession>A0A6A6PKI6</accession>
<keyword evidence="3" id="KW-1185">Reference proteome</keyword>
<dbReference type="GeneID" id="54475754"/>
<dbReference type="EMBL" id="MU001641">
    <property type="protein sequence ID" value="KAF2479787.1"/>
    <property type="molecule type" value="Genomic_DNA"/>
</dbReference>
<organism evidence="2 3">
    <name type="scientific">Neohortaea acidophila</name>
    <dbReference type="NCBI Taxonomy" id="245834"/>
    <lineage>
        <taxon>Eukaryota</taxon>
        <taxon>Fungi</taxon>
        <taxon>Dikarya</taxon>
        <taxon>Ascomycota</taxon>
        <taxon>Pezizomycotina</taxon>
        <taxon>Dothideomycetes</taxon>
        <taxon>Dothideomycetidae</taxon>
        <taxon>Mycosphaerellales</taxon>
        <taxon>Teratosphaeriaceae</taxon>
        <taxon>Neohortaea</taxon>
    </lineage>
</organism>
<name>A0A6A6PKI6_9PEZI</name>
<dbReference type="RefSeq" id="XP_033586357.1">
    <property type="nucleotide sequence ID" value="XM_033734752.1"/>
</dbReference>
<feature type="domain" description="Methyltransferase type 11" evidence="1">
    <location>
        <begin position="58"/>
        <end position="160"/>
    </location>
</feature>
<reference evidence="2" key="1">
    <citation type="journal article" date="2020" name="Stud. Mycol.">
        <title>101 Dothideomycetes genomes: a test case for predicting lifestyles and emergence of pathogens.</title>
        <authorList>
            <person name="Haridas S."/>
            <person name="Albert R."/>
            <person name="Binder M."/>
            <person name="Bloem J."/>
            <person name="Labutti K."/>
            <person name="Salamov A."/>
            <person name="Andreopoulos B."/>
            <person name="Baker S."/>
            <person name="Barry K."/>
            <person name="Bills G."/>
            <person name="Bluhm B."/>
            <person name="Cannon C."/>
            <person name="Castanera R."/>
            <person name="Culley D."/>
            <person name="Daum C."/>
            <person name="Ezra D."/>
            <person name="Gonzalez J."/>
            <person name="Henrissat B."/>
            <person name="Kuo A."/>
            <person name="Liang C."/>
            <person name="Lipzen A."/>
            <person name="Lutzoni F."/>
            <person name="Magnuson J."/>
            <person name="Mondo S."/>
            <person name="Nolan M."/>
            <person name="Ohm R."/>
            <person name="Pangilinan J."/>
            <person name="Park H.-J."/>
            <person name="Ramirez L."/>
            <person name="Alfaro M."/>
            <person name="Sun H."/>
            <person name="Tritt A."/>
            <person name="Yoshinaga Y."/>
            <person name="Zwiers L.-H."/>
            <person name="Turgeon B."/>
            <person name="Goodwin S."/>
            <person name="Spatafora J."/>
            <person name="Crous P."/>
            <person name="Grigoriev I."/>
        </authorList>
    </citation>
    <scope>NUCLEOTIDE SEQUENCE</scope>
    <source>
        <strain evidence="2">CBS 113389</strain>
    </source>
</reference>
<sequence>MASFDRKPAPFQKETTFSSYNQEQGKTYAAVRRNYDPGVYQAISDYHVATGGAFDRLLDVGCGPGIATLTLAPRFTHAVGIDPSDGMLANARLAGGVTSSSEPVRFERSSAEELGSNLHPPIADSSVDMITAATAAHWFDMTGFWPSAARVLKPGGTVAIWGGGPLALDPTIPNADAIDKAVEDFRTNDLAPYRTPGNDISHNRYRDLLLPWTLETPVADFAPSDFVRREWQPGEVFHSGPREIDLDTFEKMISTGSGVTRWRQDHPDLVGTEQDVIRRLRRTIEKLLHEAGVEEGQERLRGDSLGVLLLFKKKAS</sequence>
<dbReference type="GO" id="GO:0032259">
    <property type="term" value="P:methylation"/>
    <property type="evidence" value="ECO:0007669"/>
    <property type="project" value="UniProtKB-KW"/>
</dbReference>
<dbReference type="Proteomes" id="UP000799767">
    <property type="component" value="Unassembled WGS sequence"/>
</dbReference>
<dbReference type="CDD" id="cd02440">
    <property type="entry name" value="AdoMet_MTases"/>
    <property type="match status" value="1"/>
</dbReference>
<dbReference type="Pfam" id="PF08241">
    <property type="entry name" value="Methyltransf_11"/>
    <property type="match status" value="1"/>
</dbReference>
<proteinExistence type="predicted"/>
<dbReference type="Gene3D" id="3.40.50.150">
    <property type="entry name" value="Vaccinia Virus protein VP39"/>
    <property type="match status" value="1"/>
</dbReference>
<dbReference type="PANTHER" id="PTHR44942">
    <property type="entry name" value="METHYLTRANSF_11 DOMAIN-CONTAINING PROTEIN"/>
    <property type="match status" value="1"/>
</dbReference>
<dbReference type="InterPro" id="IPR051052">
    <property type="entry name" value="Diverse_substrate_MTase"/>
</dbReference>
<dbReference type="InterPro" id="IPR013216">
    <property type="entry name" value="Methyltransf_11"/>
</dbReference>
<dbReference type="SUPFAM" id="SSF53335">
    <property type="entry name" value="S-adenosyl-L-methionine-dependent methyltransferases"/>
    <property type="match status" value="1"/>
</dbReference>
<evidence type="ECO:0000313" key="3">
    <source>
        <dbReference type="Proteomes" id="UP000799767"/>
    </source>
</evidence>
<dbReference type="GO" id="GO:0008757">
    <property type="term" value="F:S-adenosylmethionine-dependent methyltransferase activity"/>
    <property type="evidence" value="ECO:0007669"/>
    <property type="project" value="InterPro"/>
</dbReference>
<dbReference type="PANTHER" id="PTHR44942:SF10">
    <property type="entry name" value="METHYLTRANSFERASE TYPE 11 DOMAIN-CONTAINING PROTEIN"/>
    <property type="match status" value="1"/>
</dbReference>
<keyword evidence="2" id="KW-0808">Transferase</keyword>
<evidence type="ECO:0000259" key="1">
    <source>
        <dbReference type="Pfam" id="PF08241"/>
    </source>
</evidence>
<keyword evidence="2" id="KW-0489">Methyltransferase</keyword>